<dbReference type="PROSITE" id="PS01354">
    <property type="entry name" value="HEMATOPO_REC_L_F3"/>
    <property type="match status" value="1"/>
</dbReference>
<keyword evidence="6 12" id="KW-0472">Membrane</keyword>
<evidence type="ECO:0000313" key="16">
    <source>
        <dbReference type="Proteomes" id="UP001190640"/>
    </source>
</evidence>
<dbReference type="GO" id="GO:0004896">
    <property type="term" value="F:cytokine receptor activity"/>
    <property type="evidence" value="ECO:0007669"/>
    <property type="project" value="InterPro"/>
</dbReference>
<keyword evidence="9" id="KW-0325">Glycoprotein</keyword>
<dbReference type="InterPro" id="IPR015321">
    <property type="entry name" value="TypeI_recpt_CBD"/>
</dbReference>
<dbReference type="GeneID" id="129343016"/>
<dbReference type="PROSITE" id="PS50853">
    <property type="entry name" value="FN3"/>
    <property type="match status" value="1"/>
</dbReference>
<dbReference type="InterPro" id="IPR036179">
    <property type="entry name" value="Ig-like_dom_sf"/>
</dbReference>
<evidence type="ECO:0000256" key="3">
    <source>
        <dbReference type="ARBA" id="ARBA00022692"/>
    </source>
</evidence>
<evidence type="ECO:0000256" key="2">
    <source>
        <dbReference type="ARBA" id="ARBA00010890"/>
    </source>
</evidence>
<comment type="similarity">
    <text evidence="2">Belongs to the type I cytokine receptor family. Type 3 subfamily.</text>
</comment>
<evidence type="ECO:0000256" key="7">
    <source>
        <dbReference type="ARBA" id="ARBA00023157"/>
    </source>
</evidence>
<dbReference type="SMART" id="SM00409">
    <property type="entry name" value="IG"/>
    <property type="match status" value="1"/>
</dbReference>
<dbReference type="InterPro" id="IPR003961">
    <property type="entry name" value="FN3_dom"/>
</dbReference>
<evidence type="ECO:0000256" key="13">
    <source>
        <dbReference type="SAM" id="SignalP"/>
    </source>
</evidence>
<comment type="subcellular location">
    <subcellularLocation>
        <location evidence="1">Membrane</location>
        <topology evidence="1">Single-pass type I membrane protein</topology>
    </subcellularLocation>
</comment>
<dbReference type="SMART" id="SM00408">
    <property type="entry name" value="IGc2"/>
    <property type="match status" value="1"/>
</dbReference>
<dbReference type="RefSeq" id="XP_054854952.1">
    <property type="nucleotide sequence ID" value="XM_054998977.1"/>
</dbReference>
<keyword evidence="8 17" id="KW-0675">Receptor</keyword>
<evidence type="ECO:0000256" key="6">
    <source>
        <dbReference type="ARBA" id="ARBA00023136"/>
    </source>
</evidence>
<keyword evidence="10" id="KW-0393">Immunoglobulin domain</keyword>
<reference evidence="17" key="1">
    <citation type="submission" date="2025-08" db="UniProtKB">
        <authorList>
            <consortium name="RefSeq"/>
        </authorList>
    </citation>
    <scope>IDENTIFICATION</scope>
    <source>
        <tissue evidence="17">Blood</tissue>
    </source>
</reference>
<dbReference type="AlphaFoldDB" id="A0AA97KFH0"/>
<dbReference type="CDD" id="cd00063">
    <property type="entry name" value="FN3"/>
    <property type="match status" value="1"/>
</dbReference>
<dbReference type="SUPFAM" id="SSF49265">
    <property type="entry name" value="Fibronectin type III"/>
    <property type="match status" value="2"/>
</dbReference>
<dbReference type="FunFam" id="2.60.40.10:FF:000136">
    <property type="entry name" value="Ciliary neurotrophic factor receptor alpha"/>
    <property type="match status" value="1"/>
</dbReference>
<dbReference type="InterPro" id="IPR013783">
    <property type="entry name" value="Ig-like_fold"/>
</dbReference>
<feature type="domain" description="Ig-like" evidence="14">
    <location>
        <begin position="27"/>
        <end position="99"/>
    </location>
</feature>
<feature type="chain" id="PRO_5041708000" evidence="13">
    <location>
        <begin position="23"/>
        <end position="461"/>
    </location>
</feature>
<organism evidence="16 17">
    <name type="scientific">Eublepharis macularius</name>
    <name type="common">Leopard gecko</name>
    <name type="synonym">Cyrtodactylus macularius</name>
    <dbReference type="NCBI Taxonomy" id="481883"/>
    <lineage>
        <taxon>Eukaryota</taxon>
        <taxon>Metazoa</taxon>
        <taxon>Chordata</taxon>
        <taxon>Craniata</taxon>
        <taxon>Vertebrata</taxon>
        <taxon>Euteleostomi</taxon>
        <taxon>Lepidosauria</taxon>
        <taxon>Squamata</taxon>
        <taxon>Bifurcata</taxon>
        <taxon>Gekkota</taxon>
        <taxon>Eublepharidae</taxon>
        <taxon>Eublepharinae</taxon>
        <taxon>Eublepharis</taxon>
    </lineage>
</organism>
<keyword evidence="7" id="KW-1015">Disulfide bond</keyword>
<keyword evidence="5 12" id="KW-1133">Transmembrane helix</keyword>
<protein>
    <submittedName>
        <fullName evidence="17">Interleukin-6 receptor subunit alpha isoform X1</fullName>
    </submittedName>
</protein>
<dbReference type="InterPro" id="IPR036116">
    <property type="entry name" value="FN3_sf"/>
</dbReference>
<dbReference type="InterPro" id="IPR003530">
    <property type="entry name" value="Hematopoietin_rcpt_L_F3_CS"/>
</dbReference>
<dbReference type="GO" id="GO:0016064">
    <property type="term" value="P:immunoglobulin mediated immune response"/>
    <property type="evidence" value="ECO:0007669"/>
    <property type="project" value="TreeGrafter"/>
</dbReference>
<evidence type="ECO:0000259" key="14">
    <source>
        <dbReference type="PROSITE" id="PS50835"/>
    </source>
</evidence>
<name>A0AA97KFH0_EUBMA</name>
<dbReference type="PROSITE" id="PS50835">
    <property type="entry name" value="IG_LIKE"/>
    <property type="match status" value="1"/>
</dbReference>
<evidence type="ECO:0000256" key="9">
    <source>
        <dbReference type="ARBA" id="ARBA00023180"/>
    </source>
</evidence>
<accession>A0AA97KFH0</accession>
<dbReference type="GO" id="GO:0009897">
    <property type="term" value="C:external side of plasma membrane"/>
    <property type="evidence" value="ECO:0007669"/>
    <property type="project" value="TreeGrafter"/>
</dbReference>
<dbReference type="PANTHER" id="PTHR23037">
    <property type="entry name" value="CYTOKINE RECEPTOR"/>
    <property type="match status" value="1"/>
</dbReference>
<feature type="region of interest" description="Disordered" evidence="11">
    <location>
        <begin position="420"/>
        <end position="447"/>
    </location>
</feature>
<dbReference type="InterPro" id="IPR003599">
    <property type="entry name" value="Ig_sub"/>
</dbReference>
<feature type="domain" description="Fibronectin type-III" evidence="15">
    <location>
        <begin position="219"/>
        <end position="320"/>
    </location>
</feature>
<dbReference type="CTD" id="3570"/>
<evidence type="ECO:0000256" key="5">
    <source>
        <dbReference type="ARBA" id="ARBA00022989"/>
    </source>
</evidence>
<proteinExistence type="inferred from homology"/>
<evidence type="ECO:0000256" key="11">
    <source>
        <dbReference type="SAM" id="MobiDB-lite"/>
    </source>
</evidence>
<keyword evidence="16" id="KW-1185">Reference proteome</keyword>
<evidence type="ECO:0000256" key="1">
    <source>
        <dbReference type="ARBA" id="ARBA00004479"/>
    </source>
</evidence>
<dbReference type="SUPFAM" id="SSF48726">
    <property type="entry name" value="Immunoglobulin"/>
    <property type="match status" value="1"/>
</dbReference>
<sequence length="461" mass="51499">MWLAGAALISGLIVVIAGLVEPEPLCPQPAISPDAVVSPPGTNVTLPCLEGELENTTFVYWRLDGRNISLYRGKQVVAGSHLFLSSVYYDDSGWYSCHAGGHVLRSVRLLVEELPEVPNFTCFRRSFTKDILCEWKPSRQVSPRTKAKLWVAKGFTQGNRTEQQCRYYSKSQKFSCRIVVTHQDDDISLLVTMCVVNTAGTATSDHKYLRTSSLVKPDPPENVIVAAVENAPRQLLVTWRYPSSWGSKIYHLRFQLRYRADVLQTYSEVELPLEVTSHIIQDALKNFLHRVQVRAREEFDFGTWSEWSRESTGTPWTEPPEPKPETVSNISKLPADYNFVSPDLSTTSEFPIDLEKPSAAMGVALHTFLIPAITAILVLALVVGIVIRYRKKWRMLPLGEGKPKTIPTYSLAPLASEPPLSASPLLSPPASPLSESSVDSPRILENSPYDISNADYFLLPR</sequence>
<evidence type="ECO:0000256" key="8">
    <source>
        <dbReference type="ARBA" id="ARBA00023170"/>
    </source>
</evidence>
<evidence type="ECO:0000256" key="12">
    <source>
        <dbReference type="SAM" id="Phobius"/>
    </source>
</evidence>
<dbReference type="Proteomes" id="UP001190640">
    <property type="component" value="Chromosome 1"/>
</dbReference>
<dbReference type="KEGG" id="emc:129343016"/>
<dbReference type="PANTHER" id="PTHR23037:SF22">
    <property type="entry name" value="CYTOKINE RECEPTOR COMMON SUBUNIT BETA"/>
    <property type="match status" value="1"/>
</dbReference>
<dbReference type="Pfam" id="PF09240">
    <property type="entry name" value="IL6Ra-bind"/>
    <property type="match status" value="1"/>
</dbReference>
<evidence type="ECO:0000313" key="17">
    <source>
        <dbReference type="RefSeq" id="XP_054854952.1"/>
    </source>
</evidence>
<evidence type="ECO:0000256" key="10">
    <source>
        <dbReference type="ARBA" id="ARBA00023319"/>
    </source>
</evidence>
<dbReference type="InterPro" id="IPR003598">
    <property type="entry name" value="Ig_sub2"/>
</dbReference>
<keyword evidence="4 13" id="KW-0732">Signal</keyword>
<dbReference type="InterPro" id="IPR007110">
    <property type="entry name" value="Ig-like_dom"/>
</dbReference>
<feature type="transmembrane region" description="Helical" evidence="12">
    <location>
        <begin position="363"/>
        <end position="387"/>
    </location>
</feature>
<evidence type="ECO:0000259" key="15">
    <source>
        <dbReference type="PROSITE" id="PS50853"/>
    </source>
</evidence>
<dbReference type="Gene3D" id="2.60.40.10">
    <property type="entry name" value="Immunoglobulins"/>
    <property type="match status" value="3"/>
</dbReference>
<keyword evidence="3 12" id="KW-0812">Transmembrane</keyword>
<evidence type="ECO:0000256" key="4">
    <source>
        <dbReference type="ARBA" id="ARBA00022729"/>
    </source>
</evidence>
<feature type="signal peptide" evidence="13">
    <location>
        <begin position="1"/>
        <end position="22"/>
    </location>
</feature>
<gene>
    <name evidence="17" type="primary">IL6R</name>
</gene>